<name>A0A226D7F8_FOLCA</name>
<evidence type="ECO:0000313" key="1">
    <source>
        <dbReference type="EMBL" id="OXA40206.1"/>
    </source>
</evidence>
<evidence type="ECO:0000313" key="2">
    <source>
        <dbReference type="Proteomes" id="UP000198287"/>
    </source>
</evidence>
<accession>A0A226D7F8</accession>
<organism evidence="1 2">
    <name type="scientific">Folsomia candida</name>
    <name type="common">Springtail</name>
    <dbReference type="NCBI Taxonomy" id="158441"/>
    <lineage>
        <taxon>Eukaryota</taxon>
        <taxon>Metazoa</taxon>
        <taxon>Ecdysozoa</taxon>
        <taxon>Arthropoda</taxon>
        <taxon>Hexapoda</taxon>
        <taxon>Collembola</taxon>
        <taxon>Entomobryomorpha</taxon>
        <taxon>Isotomoidea</taxon>
        <taxon>Isotomidae</taxon>
        <taxon>Proisotominae</taxon>
        <taxon>Folsomia</taxon>
    </lineage>
</organism>
<protein>
    <submittedName>
        <fullName evidence="1">Uncharacterized protein</fullName>
    </submittedName>
</protein>
<comment type="caution">
    <text evidence="1">The sequence shown here is derived from an EMBL/GenBank/DDBJ whole genome shotgun (WGS) entry which is preliminary data.</text>
</comment>
<dbReference type="Proteomes" id="UP000198287">
    <property type="component" value="Unassembled WGS sequence"/>
</dbReference>
<gene>
    <name evidence="1" type="ORF">Fcan01_24941</name>
</gene>
<sequence length="362" mass="41954">MSKTRGEGKGAKGRQPPSIVHLDLEFTHSQQRILQNERLSQFHVQATSSTLHPEVQESVTANQGIITNSTSSIITETEDEQTQHNLKNLLGVRIFNDKLAILLHPWIGHDLTAIKTTTLSDKNQNYLLGPSVVGTDFDARCKQIQRKFYPICKTVVCIRDNDCTVIVWMRLVSILHEIYSQTPLHDPIDANDRLEGWTRTRAHLYDRLTTHHHERNLSRVIIGHLQELVQTGRLCNAEFVQIIGRLLMFNFADTGEIIPSNFQDFWELKNNSKTKRYWDMTELTLRLRDKDKRNFDYLITSCMSKVTPTPNQEVEPQNLTTLTEPKGERYNMLKETFKTFSGAEHHPPWWTWSPCLRYCSKN</sequence>
<dbReference type="EMBL" id="LNIX01000034">
    <property type="protein sequence ID" value="OXA40206.1"/>
    <property type="molecule type" value="Genomic_DNA"/>
</dbReference>
<keyword evidence="2" id="KW-1185">Reference proteome</keyword>
<reference evidence="1 2" key="1">
    <citation type="submission" date="2015-12" db="EMBL/GenBank/DDBJ databases">
        <title>The genome of Folsomia candida.</title>
        <authorList>
            <person name="Faddeeva A."/>
            <person name="Derks M.F."/>
            <person name="Anvar Y."/>
            <person name="Smit S."/>
            <person name="Van Straalen N."/>
            <person name="Roelofs D."/>
        </authorList>
    </citation>
    <scope>NUCLEOTIDE SEQUENCE [LARGE SCALE GENOMIC DNA]</scope>
    <source>
        <strain evidence="1 2">VU population</strain>
        <tissue evidence="1">Whole body</tissue>
    </source>
</reference>
<dbReference type="AlphaFoldDB" id="A0A226D7F8"/>
<proteinExistence type="predicted"/>